<evidence type="ECO:0000313" key="2">
    <source>
        <dbReference type="Proteomes" id="UP000256514"/>
    </source>
</evidence>
<name>A0A3D8IQ67_9HELI</name>
<accession>A0A3D8IQ67</accession>
<dbReference type="OrthoDB" id="9910720at2"/>
<reference evidence="1 2" key="1">
    <citation type="submission" date="2018-04" db="EMBL/GenBank/DDBJ databases">
        <title>Novel Campyloabacter and Helicobacter Species and Strains.</title>
        <authorList>
            <person name="Mannion A.J."/>
            <person name="Shen Z."/>
            <person name="Fox J.G."/>
        </authorList>
    </citation>
    <scope>NUCLEOTIDE SEQUENCE [LARGE SCALE GENOMIC DNA]</scope>
    <source>
        <strain evidence="1 2">MIT 12-6600</strain>
    </source>
</reference>
<gene>
    <name evidence="1" type="ORF">CQA54_05520</name>
</gene>
<keyword evidence="2" id="KW-1185">Reference proteome</keyword>
<sequence>MTTLSIQTNASIQEIETLKTFLYSIDPQAIIQETFLSAEDTLRLYEIYTQYKNHTLTLHSDSQTQDIMTQKGIKW</sequence>
<proteinExistence type="predicted"/>
<dbReference type="RefSeq" id="WP_115571135.1">
    <property type="nucleotide sequence ID" value="NZ_NXLT01000003.1"/>
</dbReference>
<comment type="caution">
    <text evidence="1">The sequence shown here is derived from an EMBL/GenBank/DDBJ whole genome shotgun (WGS) entry which is preliminary data.</text>
</comment>
<protein>
    <submittedName>
        <fullName evidence="1">Uncharacterized protein</fullName>
    </submittedName>
</protein>
<dbReference type="Proteomes" id="UP000256514">
    <property type="component" value="Unassembled WGS sequence"/>
</dbReference>
<organism evidence="1 2">
    <name type="scientific">Helicobacter equorum</name>
    <dbReference type="NCBI Taxonomy" id="361872"/>
    <lineage>
        <taxon>Bacteria</taxon>
        <taxon>Pseudomonadati</taxon>
        <taxon>Campylobacterota</taxon>
        <taxon>Epsilonproteobacteria</taxon>
        <taxon>Campylobacterales</taxon>
        <taxon>Helicobacteraceae</taxon>
        <taxon>Helicobacter</taxon>
    </lineage>
</organism>
<dbReference type="EMBL" id="NXLT01000003">
    <property type="protein sequence ID" value="RDU67427.1"/>
    <property type="molecule type" value="Genomic_DNA"/>
</dbReference>
<evidence type="ECO:0000313" key="1">
    <source>
        <dbReference type="EMBL" id="RDU67427.1"/>
    </source>
</evidence>
<dbReference type="AlphaFoldDB" id="A0A3D8IQ67"/>